<evidence type="ECO:0000256" key="2">
    <source>
        <dbReference type="ARBA" id="ARBA00022723"/>
    </source>
</evidence>
<comment type="cofactor">
    <cofactor evidence="1">
        <name>Zn(2+)</name>
        <dbReference type="ChEBI" id="CHEBI:29105"/>
    </cofactor>
</comment>
<evidence type="ECO:0000313" key="7">
    <source>
        <dbReference type="Proteomes" id="UP000579281"/>
    </source>
</evidence>
<dbReference type="InterPro" id="IPR051453">
    <property type="entry name" value="MBL_Glyoxalase_II"/>
</dbReference>
<dbReference type="Proteomes" id="UP000579281">
    <property type="component" value="Unassembled WGS sequence"/>
</dbReference>
<reference evidence="6 7" key="1">
    <citation type="submission" date="2020-08" db="EMBL/GenBank/DDBJ databases">
        <title>Genomic Encyclopedia of Type Strains, Phase IV (KMG-IV): sequencing the most valuable type-strain genomes for metagenomic binning, comparative biology and taxonomic classification.</title>
        <authorList>
            <person name="Goeker M."/>
        </authorList>
    </citation>
    <scope>NUCLEOTIDE SEQUENCE [LARGE SCALE GENOMIC DNA]</scope>
    <source>
        <strain evidence="6 7">DSM 103526</strain>
    </source>
</reference>
<keyword evidence="7" id="KW-1185">Reference proteome</keyword>
<dbReference type="CDD" id="cd06262">
    <property type="entry name" value="metallo-hydrolase-like_MBL-fold"/>
    <property type="match status" value="1"/>
</dbReference>
<proteinExistence type="predicted"/>
<keyword evidence="2" id="KW-0479">Metal-binding</keyword>
<sequence>MIEENTKIYSNEDYLVYKMVTGGRWKENCYLVRFVKYDQVILIDPGDDPHIICSKINSMGSKLTHIFLTHGHHDHVGAAAYISDHYGINCTLHSQDKRIIMHAPMYAIRFAGKNIRIPNLITFCEEDVFMIGDISIEVIHTPGHTPGSACIRIESCLFTGDTLLYKAIGRSDLPNSNGKELKTSINKLLERTKKDLIILPGHGRSWSVNEAKTWWKEVIDVPPQLNTFDIAD</sequence>
<dbReference type="InterPro" id="IPR001279">
    <property type="entry name" value="Metallo-B-lactamas"/>
</dbReference>
<comment type="caution">
    <text evidence="6">The sequence shown here is derived from an EMBL/GenBank/DDBJ whole genome shotgun (WGS) entry which is preliminary data.</text>
</comment>
<keyword evidence="4" id="KW-0862">Zinc</keyword>
<gene>
    <name evidence="6" type="ORF">HNQ80_002526</name>
</gene>
<evidence type="ECO:0000256" key="4">
    <source>
        <dbReference type="ARBA" id="ARBA00022833"/>
    </source>
</evidence>
<evidence type="ECO:0000256" key="3">
    <source>
        <dbReference type="ARBA" id="ARBA00022801"/>
    </source>
</evidence>
<dbReference type="SUPFAM" id="SSF56281">
    <property type="entry name" value="Metallo-hydrolase/oxidoreductase"/>
    <property type="match status" value="1"/>
</dbReference>
<dbReference type="RefSeq" id="WP_184310960.1">
    <property type="nucleotide sequence ID" value="NZ_JACHEN010000014.1"/>
</dbReference>
<dbReference type="AlphaFoldDB" id="A0A841KS78"/>
<evidence type="ECO:0000256" key="1">
    <source>
        <dbReference type="ARBA" id="ARBA00001947"/>
    </source>
</evidence>
<dbReference type="SMART" id="SM00849">
    <property type="entry name" value="Lactamase_B"/>
    <property type="match status" value="1"/>
</dbReference>
<dbReference type="GO" id="GO:0016787">
    <property type="term" value="F:hydrolase activity"/>
    <property type="evidence" value="ECO:0007669"/>
    <property type="project" value="UniProtKB-KW"/>
</dbReference>
<dbReference type="InterPro" id="IPR036866">
    <property type="entry name" value="RibonucZ/Hydroxyglut_hydro"/>
</dbReference>
<dbReference type="PANTHER" id="PTHR46233:SF3">
    <property type="entry name" value="HYDROXYACYLGLUTATHIONE HYDROLASE GLOC"/>
    <property type="match status" value="1"/>
</dbReference>
<organism evidence="6 7">
    <name type="scientific">Anaerosolibacter carboniphilus</name>
    <dbReference type="NCBI Taxonomy" id="1417629"/>
    <lineage>
        <taxon>Bacteria</taxon>
        <taxon>Bacillati</taxon>
        <taxon>Bacillota</taxon>
        <taxon>Clostridia</taxon>
        <taxon>Peptostreptococcales</taxon>
        <taxon>Thermotaleaceae</taxon>
        <taxon>Anaerosolibacter</taxon>
    </lineage>
</organism>
<dbReference type="GO" id="GO:0046872">
    <property type="term" value="F:metal ion binding"/>
    <property type="evidence" value="ECO:0007669"/>
    <property type="project" value="UniProtKB-KW"/>
</dbReference>
<dbReference type="Pfam" id="PF00753">
    <property type="entry name" value="Lactamase_B"/>
    <property type="match status" value="1"/>
</dbReference>
<protein>
    <submittedName>
        <fullName evidence="6">Glyoxylase-like metal-dependent hydrolase (Beta-lactamase superfamily II)</fullName>
    </submittedName>
</protein>
<feature type="domain" description="Metallo-beta-lactamase" evidence="5">
    <location>
        <begin position="26"/>
        <end position="202"/>
    </location>
</feature>
<dbReference type="Gene3D" id="3.60.15.10">
    <property type="entry name" value="Ribonuclease Z/Hydroxyacylglutathione hydrolase-like"/>
    <property type="match status" value="1"/>
</dbReference>
<accession>A0A841KS78</accession>
<name>A0A841KS78_9FIRM</name>
<evidence type="ECO:0000259" key="5">
    <source>
        <dbReference type="SMART" id="SM00849"/>
    </source>
</evidence>
<dbReference type="PANTHER" id="PTHR46233">
    <property type="entry name" value="HYDROXYACYLGLUTATHIONE HYDROLASE GLOC"/>
    <property type="match status" value="1"/>
</dbReference>
<keyword evidence="3 6" id="KW-0378">Hydrolase</keyword>
<evidence type="ECO:0000313" key="6">
    <source>
        <dbReference type="EMBL" id="MBB6216426.1"/>
    </source>
</evidence>
<dbReference type="EMBL" id="JACHEN010000014">
    <property type="protein sequence ID" value="MBB6216426.1"/>
    <property type="molecule type" value="Genomic_DNA"/>
</dbReference>